<evidence type="ECO:0000256" key="3">
    <source>
        <dbReference type="SAM" id="SignalP"/>
    </source>
</evidence>
<organism evidence="5 6">
    <name type="scientific">Holothuria leucospilota</name>
    <name type="common">Black long sea cucumber</name>
    <name type="synonym">Mertensiothuria leucospilota</name>
    <dbReference type="NCBI Taxonomy" id="206669"/>
    <lineage>
        <taxon>Eukaryota</taxon>
        <taxon>Metazoa</taxon>
        <taxon>Echinodermata</taxon>
        <taxon>Eleutherozoa</taxon>
        <taxon>Echinozoa</taxon>
        <taxon>Holothuroidea</taxon>
        <taxon>Aspidochirotacea</taxon>
        <taxon>Aspidochirotida</taxon>
        <taxon>Holothuriidae</taxon>
        <taxon>Holothuria</taxon>
    </lineage>
</organism>
<evidence type="ECO:0000256" key="2">
    <source>
        <dbReference type="SAM" id="Phobius"/>
    </source>
</evidence>
<dbReference type="Gene3D" id="2.60.40.10">
    <property type="entry name" value="Immunoglobulins"/>
    <property type="match status" value="1"/>
</dbReference>
<feature type="compositionally biased region" description="Basic and acidic residues" evidence="1">
    <location>
        <begin position="399"/>
        <end position="417"/>
    </location>
</feature>
<gene>
    <name evidence="5" type="ORF">HOLleu_28032</name>
</gene>
<comment type="caution">
    <text evidence="5">The sequence shown here is derived from an EMBL/GenBank/DDBJ whole genome shotgun (WGS) entry which is preliminary data.</text>
</comment>
<dbReference type="InterPro" id="IPR013783">
    <property type="entry name" value="Ig-like_fold"/>
</dbReference>
<feature type="signal peptide" evidence="3">
    <location>
        <begin position="1"/>
        <end position="22"/>
    </location>
</feature>
<feature type="transmembrane region" description="Helical" evidence="2">
    <location>
        <begin position="276"/>
        <end position="301"/>
    </location>
</feature>
<dbReference type="PROSITE" id="PS50835">
    <property type="entry name" value="IG_LIKE"/>
    <property type="match status" value="1"/>
</dbReference>
<keyword evidence="2" id="KW-1133">Transmembrane helix</keyword>
<reference evidence="5" key="1">
    <citation type="submission" date="2021-10" db="EMBL/GenBank/DDBJ databases">
        <title>Tropical sea cucumber genome reveals ecological adaptation and Cuvierian tubules defense mechanism.</title>
        <authorList>
            <person name="Chen T."/>
        </authorList>
    </citation>
    <scope>NUCLEOTIDE SEQUENCE</scope>
    <source>
        <strain evidence="5">Nanhai2018</strain>
        <tissue evidence="5">Muscle</tissue>
    </source>
</reference>
<protein>
    <recommendedName>
        <fullName evidence="4">Ig-like domain-containing protein</fullName>
    </recommendedName>
</protein>
<dbReference type="Proteomes" id="UP001152320">
    <property type="component" value="Chromosome 13"/>
</dbReference>
<accession>A0A9Q1H189</accession>
<feature type="region of interest" description="Disordered" evidence="1">
    <location>
        <begin position="351"/>
        <end position="377"/>
    </location>
</feature>
<keyword evidence="3" id="KW-0732">Signal</keyword>
<feature type="region of interest" description="Disordered" evidence="1">
    <location>
        <begin position="389"/>
        <end position="426"/>
    </location>
</feature>
<dbReference type="InterPro" id="IPR036179">
    <property type="entry name" value="Ig-like_dom_sf"/>
</dbReference>
<name>A0A9Q1H189_HOLLE</name>
<keyword evidence="6" id="KW-1185">Reference proteome</keyword>
<evidence type="ECO:0000313" key="5">
    <source>
        <dbReference type="EMBL" id="KAJ8031332.1"/>
    </source>
</evidence>
<keyword evidence="2" id="KW-0472">Membrane</keyword>
<evidence type="ECO:0000256" key="1">
    <source>
        <dbReference type="SAM" id="MobiDB-lite"/>
    </source>
</evidence>
<proteinExistence type="predicted"/>
<evidence type="ECO:0000259" key="4">
    <source>
        <dbReference type="PROSITE" id="PS50835"/>
    </source>
</evidence>
<keyword evidence="2" id="KW-0812">Transmembrane</keyword>
<dbReference type="InterPro" id="IPR007110">
    <property type="entry name" value="Ig-like_dom"/>
</dbReference>
<dbReference type="SUPFAM" id="SSF48726">
    <property type="entry name" value="Immunoglobulin"/>
    <property type="match status" value="1"/>
</dbReference>
<evidence type="ECO:0000313" key="6">
    <source>
        <dbReference type="Proteomes" id="UP001152320"/>
    </source>
</evidence>
<feature type="compositionally biased region" description="Polar residues" evidence="1">
    <location>
        <begin position="363"/>
        <end position="377"/>
    </location>
</feature>
<sequence length="466" mass="51987">MALIFLSLLCSICFLLVPLVGTQQITFEVKDSEFNEVVFVGETEVNMECIIRGVQNVSSIKIQQRQTSQVIYSQGRTNLQYLIRNVSTNDGGYYRCSVTYIDMQSNSVETQIRDLFLNVVDNRPQCTYNGTKSLTYSENDVFSLTCYCFKTDSCLWIRSTEGSGVSSLIATQTIFRGDKQILTAVTGSLSDVNEGIKFMCFYGSYFNQRCEIGPFYLSNFLDGTTRVSINTTQSLAIYFSERKITENILYQTGSTVITSSEQKDKSIGERNGISSYIWYIVVAVIVVLVFVGVIILLIVFISRNGNKEDEYPLRISYNAAFYSESSNNKNSTLQEQSGDLANDMYNLNSNTNVNNMVHHNDDIPSSESGYSRDTCSQAKKELGSTDETFSVCNNISDPPYKDVSEGMKSGPDDDHRSTNSTETNDDCCASGIDNALSSTYCGLDFSDLYALVDTKKDSKQMPESEA</sequence>
<feature type="chain" id="PRO_5040293196" description="Ig-like domain-containing protein" evidence="3">
    <location>
        <begin position="23"/>
        <end position="466"/>
    </location>
</feature>
<dbReference type="EMBL" id="JAIZAY010000013">
    <property type="protein sequence ID" value="KAJ8031332.1"/>
    <property type="molecule type" value="Genomic_DNA"/>
</dbReference>
<feature type="domain" description="Ig-like" evidence="4">
    <location>
        <begin position="18"/>
        <end position="113"/>
    </location>
</feature>
<dbReference type="AlphaFoldDB" id="A0A9Q1H189"/>